<dbReference type="PROSITE" id="PS50850">
    <property type="entry name" value="MFS"/>
    <property type="match status" value="1"/>
</dbReference>
<dbReference type="PANTHER" id="PTHR23514:SF3">
    <property type="entry name" value="BYPASS OF STOP CODON PROTEIN 6"/>
    <property type="match status" value="1"/>
</dbReference>
<dbReference type="RefSeq" id="WP_007279450.1">
    <property type="nucleotide sequence ID" value="NZ_ABCK01000014.1"/>
</dbReference>
<feature type="domain" description="Major facilitator superfamily (MFS) profile" evidence="8">
    <location>
        <begin position="18"/>
        <end position="452"/>
    </location>
</feature>
<dbReference type="Gene3D" id="1.20.1250.20">
    <property type="entry name" value="MFS general substrate transporter like domains"/>
    <property type="match status" value="1"/>
</dbReference>
<comment type="similarity">
    <text evidence="2">Belongs to the major facilitator superfamily.</text>
</comment>
<feature type="transmembrane region" description="Helical" evidence="7">
    <location>
        <begin position="83"/>
        <end position="102"/>
    </location>
</feature>
<feature type="transmembrane region" description="Helical" evidence="7">
    <location>
        <begin position="270"/>
        <end position="292"/>
    </location>
</feature>
<reference evidence="9 10" key="1">
    <citation type="journal article" date="2010" name="J. Bacteriol.">
        <title>Genome sequence of Lentisphaera araneosa HTCC2155T, the type species of the order Lentisphaerales in the phylum Lentisphaerae.</title>
        <authorList>
            <person name="Thrash J.C."/>
            <person name="Cho J.C."/>
            <person name="Vergin K.L."/>
            <person name="Morris R.M."/>
            <person name="Giovannoni S.J."/>
        </authorList>
    </citation>
    <scope>NUCLEOTIDE SEQUENCE [LARGE SCALE GENOMIC DNA]</scope>
    <source>
        <strain evidence="9 10">HTCC2155</strain>
    </source>
</reference>
<evidence type="ECO:0000259" key="8">
    <source>
        <dbReference type="PROSITE" id="PS50850"/>
    </source>
</evidence>
<comment type="caution">
    <text evidence="9">The sequence shown here is derived from an EMBL/GenBank/DDBJ whole genome shotgun (WGS) entry which is preliminary data.</text>
</comment>
<evidence type="ECO:0000256" key="7">
    <source>
        <dbReference type="SAM" id="Phobius"/>
    </source>
</evidence>
<proteinExistence type="inferred from homology"/>
<feature type="transmembrane region" description="Helical" evidence="7">
    <location>
        <begin position="335"/>
        <end position="368"/>
    </location>
</feature>
<dbReference type="eggNOG" id="COG0738">
    <property type="taxonomic scope" value="Bacteria"/>
</dbReference>
<feature type="transmembrane region" description="Helical" evidence="7">
    <location>
        <begin position="175"/>
        <end position="195"/>
    </location>
</feature>
<evidence type="ECO:0000256" key="2">
    <source>
        <dbReference type="ARBA" id="ARBA00008335"/>
    </source>
</evidence>
<dbReference type="EMBL" id="ABCK01000014">
    <property type="protein sequence ID" value="EDM26671.1"/>
    <property type="molecule type" value="Genomic_DNA"/>
</dbReference>
<evidence type="ECO:0000313" key="10">
    <source>
        <dbReference type="Proteomes" id="UP000004947"/>
    </source>
</evidence>
<accession>A6DNL2</accession>
<dbReference type="AlphaFoldDB" id="A6DNL2"/>
<evidence type="ECO:0000256" key="1">
    <source>
        <dbReference type="ARBA" id="ARBA00004127"/>
    </source>
</evidence>
<feature type="transmembrane region" description="Helical" evidence="7">
    <location>
        <begin position="388"/>
        <end position="411"/>
    </location>
</feature>
<feature type="transmembrane region" description="Helical" evidence="7">
    <location>
        <begin position="108"/>
        <end position="130"/>
    </location>
</feature>
<dbReference type="InterPro" id="IPR011701">
    <property type="entry name" value="MFS"/>
</dbReference>
<dbReference type="STRING" id="313628.LNTAR_18530"/>
<keyword evidence="3" id="KW-0813">Transport</keyword>
<sequence length="576" mass="62053">MSDVTCKTGLTESEKSKLFWASFLALTAAGVGFVFRVMIPKLWSNEFEISLAEVGGLTGAALWPIAITMVLFSLLVDKIGYKVSMFCAFALQALSVVLTVMAKSYDAMWYACFFAGLGHGVVEAVINPLCASIYREQKSKMLNILHASWPAGIVIGGLAYYFMIQESVAWDAAKWIFWIMLIPVAIYAILFAMCHKFPVDERVEANVSNSDMLKEFGGLGAGLAITFLFYELSNQLGFNFGDTHLTISIIVGIVGGTAFGFAVGSKGKWLFFILCLIMIPLATAEIATDGWIQTLMQPVLGTKYSQLAIVCSAGIMMILRFFAGVPLKYMSPPALLLLSSVFSIIGLFALSSVSGAGIFVAFTFYAVGQTFYWPTVLGFVAEQFPKGGAMTLNTVSAMGLLTVGIFGFPFLGAVQDSYNAKTVIAQQPALIEQAKAGNLPALEVEAKVEADVKVEESAEGKEAEVAAEVKVEKAEAPAIYTQKSFFSVKYDSVNVAEAKKYITDEAALEKLDAQLQKTGQSSLKVAAVLPGIMAIAFILMIIYYKSIGGYKPVVLEGGGDNKHDDPEGEPIPGVEL</sequence>
<evidence type="ECO:0000256" key="4">
    <source>
        <dbReference type="ARBA" id="ARBA00022692"/>
    </source>
</evidence>
<feature type="transmembrane region" description="Helical" evidence="7">
    <location>
        <begin position="245"/>
        <end position="263"/>
    </location>
</feature>
<dbReference type="InterPro" id="IPR051788">
    <property type="entry name" value="MFS_Transporter"/>
</dbReference>
<dbReference type="SUPFAM" id="SSF103473">
    <property type="entry name" value="MFS general substrate transporter"/>
    <property type="match status" value="1"/>
</dbReference>
<protein>
    <recommendedName>
        <fullName evidence="8">Major facilitator superfamily (MFS) profile domain-containing protein</fullName>
    </recommendedName>
</protein>
<feature type="transmembrane region" description="Helical" evidence="7">
    <location>
        <begin position="304"/>
        <end position="323"/>
    </location>
</feature>
<evidence type="ECO:0000313" key="9">
    <source>
        <dbReference type="EMBL" id="EDM26671.1"/>
    </source>
</evidence>
<comment type="subcellular location">
    <subcellularLocation>
        <location evidence="1">Endomembrane system</location>
        <topology evidence="1">Multi-pass membrane protein</topology>
    </subcellularLocation>
</comment>
<keyword evidence="5 7" id="KW-1133">Transmembrane helix</keyword>
<dbReference type="Proteomes" id="UP000004947">
    <property type="component" value="Unassembled WGS sequence"/>
</dbReference>
<feature type="transmembrane region" description="Helical" evidence="7">
    <location>
        <begin position="142"/>
        <end position="163"/>
    </location>
</feature>
<dbReference type="Pfam" id="PF07690">
    <property type="entry name" value="MFS_1"/>
    <property type="match status" value="1"/>
</dbReference>
<name>A6DNL2_9BACT</name>
<evidence type="ECO:0000256" key="3">
    <source>
        <dbReference type="ARBA" id="ARBA00022448"/>
    </source>
</evidence>
<keyword evidence="4 7" id="KW-0812">Transmembrane</keyword>
<dbReference type="InterPro" id="IPR020846">
    <property type="entry name" value="MFS_dom"/>
</dbReference>
<dbReference type="InterPro" id="IPR036259">
    <property type="entry name" value="MFS_trans_sf"/>
</dbReference>
<dbReference type="OrthoDB" id="9783757at2"/>
<organism evidence="9 10">
    <name type="scientific">Lentisphaera araneosa HTCC2155</name>
    <dbReference type="NCBI Taxonomy" id="313628"/>
    <lineage>
        <taxon>Bacteria</taxon>
        <taxon>Pseudomonadati</taxon>
        <taxon>Lentisphaerota</taxon>
        <taxon>Lentisphaeria</taxon>
        <taxon>Lentisphaerales</taxon>
        <taxon>Lentisphaeraceae</taxon>
        <taxon>Lentisphaera</taxon>
    </lineage>
</organism>
<dbReference type="GO" id="GO:0022857">
    <property type="term" value="F:transmembrane transporter activity"/>
    <property type="evidence" value="ECO:0007669"/>
    <property type="project" value="InterPro"/>
</dbReference>
<feature type="transmembrane region" description="Helical" evidence="7">
    <location>
        <begin position="525"/>
        <end position="544"/>
    </location>
</feature>
<dbReference type="GO" id="GO:0016020">
    <property type="term" value="C:membrane"/>
    <property type="evidence" value="ECO:0007669"/>
    <property type="project" value="TreeGrafter"/>
</dbReference>
<evidence type="ECO:0000256" key="5">
    <source>
        <dbReference type="ARBA" id="ARBA00022989"/>
    </source>
</evidence>
<keyword evidence="10" id="KW-1185">Reference proteome</keyword>
<feature type="transmembrane region" description="Helical" evidence="7">
    <location>
        <begin position="59"/>
        <end position="76"/>
    </location>
</feature>
<keyword evidence="6 7" id="KW-0472">Membrane</keyword>
<feature type="transmembrane region" description="Helical" evidence="7">
    <location>
        <begin position="18"/>
        <end position="39"/>
    </location>
</feature>
<dbReference type="PANTHER" id="PTHR23514">
    <property type="entry name" value="BYPASS OF STOP CODON PROTEIN 6"/>
    <property type="match status" value="1"/>
</dbReference>
<evidence type="ECO:0000256" key="6">
    <source>
        <dbReference type="ARBA" id="ARBA00023136"/>
    </source>
</evidence>
<dbReference type="GO" id="GO:0012505">
    <property type="term" value="C:endomembrane system"/>
    <property type="evidence" value="ECO:0007669"/>
    <property type="project" value="UniProtKB-SubCell"/>
</dbReference>
<gene>
    <name evidence="9" type="ORF">LNTAR_18530</name>
</gene>
<feature type="transmembrane region" description="Helical" evidence="7">
    <location>
        <begin position="216"/>
        <end position="233"/>
    </location>
</feature>